<dbReference type="VEuPathDB" id="FungiDB:BO70DRAFT_218013"/>
<sequence>MPPRSNPPGYTTRQYIPPKDWYNEMYDPNNRTDPAKDRPTYGSIRFQIHEPSIGHVPSAPETEATPPPRAPPGINIPSAKQGGKQMNKDAGTPCMLPHWVCPSHLGISKIYGGRESSTAMLSVRSRPPQ</sequence>
<gene>
    <name evidence="2" type="ORF">BO70DRAFT_218013</name>
</gene>
<feature type="region of interest" description="Disordered" evidence="1">
    <location>
        <begin position="52"/>
        <end position="91"/>
    </location>
</feature>
<dbReference type="EMBL" id="MSFL01000008">
    <property type="protein sequence ID" value="PWY85923.1"/>
    <property type="molecule type" value="Genomic_DNA"/>
</dbReference>
<evidence type="ECO:0000256" key="1">
    <source>
        <dbReference type="SAM" id="MobiDB-lite"/>
    </source>
</evidence>
<organism evidence="2 3">
    <name type="scientific">Aspergillus heteromorphus CBS 117.55</name>
    <dbReference type="NCBI Taxonomy" id="1448321"/>
    <lineage>
        <taxon>Eukaryota</taxon>
        <taxon>Fungi</taxon>
        <taxon>Dikarya</taxon>
        <taxon>Ascomycota</taxon>
        <taxon>Pezizomycotina</taxon>
        <taxon>Eurotiomycetes</taxon>
        <taxon>Eurotiomycetidae</taxon>
        <taxon>Eurotiales</taxon>
        <taxon>Aspergillaceae</taxon>
        <taxon>Aspergillus</taxon>
        <taxon>Aspergillus subgen. Circumdati</taxon>
    </lineage>
</organism>
<accession>A0A317WHR4</accession>
<reference evidence="2 3" key="1">
    <citation type="submission" date="2016-12" db="EMBL/GenBank/DDBJ databases">
        <title>The genomes of Aspergillus section Nigri reveals drivers in fungal speciation.</title>
        <authorList>
            <consortium name="DOE Joint Genome Institute"/>
            <person name="Vesth T.C."/>
            <person name="Nybo J."/>
            <person name="Theobald S."/>
            <person name="Brandl J."/>
            <person name="Frisvad J.C."/>
            <person name="Nielsen K.F."/>
            <person name="Lyhne E.K."/>
            <person name="Kogle M.E."/>
            <person name="Kuo A."/>
            <person name="Riley R."/>
            <person name="Clum A."/>
            <person name="Nolan M."/>
            <person name="Lipzen A."/>
            <person name="Salamov A."/>
            <person name="Henrissat B."/>
            <person name="Wiebenga A."/>
            <person name="De Vries R.P."/>
            <person name="Grigoriev I.V."/>
            <person name="Mortensen U.H."/>
            <person name="Andersen M.R."/>
            <person name="Baker S.E."/>
        </authorList>
    </citation>
    <scope>NUCLEOTIDE SEQUENCE [LARGE SCALE GENOMIC DNA]</scope>
    <source>
        <strain evidence="2 3">CBS 117.55</strain>
    </source>
</reference>
<comment type="caution">
    <text evidence="2">The sequence shown here is derived from an EMBL/GenBank/DDBJ whole genome shotgun (WGS) entry which is preliminary data.</text>
</comment>
<evidence type="ECO:0000313" key="2">
    <source>
        <dbReference type="EMBL" id="PWY85923.1"/>
    </source>
</evidence>
<protein>
    <submittedName>
        <fullName evidence="2">Uncharacterized protein</fullName>
    </submittedName>
</protein>
<dbReference type="GeneID" id="37060940"/>
<evidence type="ECO:0000313" key="3">
    <source>
        <dbReference type="Proteomes" id="UP000247233"/>
    </source>
</evidence>
<name>A0A317WHR4_9EURO</name>
<dbReference type="AlphaFoldDB" id="A0A317WHR4"/>
<dbReference type="RefSeq" id="XP_025400475.1">
    <property type="nucleotide sequence ID" value="XM_025538703.1"/>
</dbReference>
<dbReference type="Proteomes" id="UP000247233">
    <property type="component" value="Unassembled WGS sequence"/>
</dbReference>
<feature type="region of interest" description="Disordered" evidence="1">
    <location>
        <begin position="1"/>
        <end position="40"/>
    </location>
</feature>
<keyword evidence="3" id="KW-1185">Reference proteome</keyword>
<proteinExistence type="predicted"/>